<dbReference type="PANTHER" id="PTHR46298:SF1">
    <property type="entry name" value="ANDROGLOBIN"/>
    <property type="match status" value="1"/>
</dbReference>
<name>A0AAV7JV82_9METZ</name>
<dbReference type="InterPro" id="IPR053033">
    <property type="entry name" value="Androglobin-like"/>
</dbReference>
<evidence type="ECO:0000259" key="3">
    <source>
        <dbReference type="PROSITE" id="PS50203"/>
    </source>
</evidence>
<feature type="compositionally biased region" description="Pro residues" evidence="2">
    <location>
        <begin position="389"/>
        <end position="400"/>
    </location>
</feature>
<evidence type="ECO:0000256" key="2">
    <source>
        <dbReference type="SAM" id="MobiDB-lite"/>
    </source>
</evidence>
<keyword evidence="5" id="KW-1185">Reference proteome</keyword>
<dbReference type="GO" id="GO:0004198">
    <property type="term" value="F:calcium-dependent cysteine-type endopeptidase activity"/>
    <property type="evidence" value="ECO:0007669"/>
    <property type="project" value="InterPro"/>
</dbReference>
<protein>
    <recommendedName>
        <fullName evidence="3">Calpain catalytic domain-containing protein</fullName>
    </recommendedName>
</protein>
<dbReference type="InterPro" id="IPR054093">
    <property type="entry name" value="Androglobin_II"/>
</dbReference>
<organism evidence="4 5">
    <name type="scientific">Oopsacas minuta</name>
    <dbReference type="NCBI Taxonomy" id="111878"/>
    <lineage>
        <taxon>Eukaryota</taxon>
        <taxon>Metazoa</taxon>
        <taxon>Porifera</taxon>
        <taxon>Hexactinellida</taxon>
        <taxon>Hexasterophora</taxon>
        <taxon>Lyssacinosida</taxon>
        <taxon>Leucopsacidae</taxon>
        <taxon>Oopsacas</taxon>
    </lineage>
</organism>
<dbReference type="Pfam" id="PF00648">
    <property type="entry name" value="Peptidase_C2"/>
    <property type="match status" value="1"/>
</dbReference>
<dbReference type="Proteomes" id="UP001165289">
    <property type="component" value="Unassembled WGS sequence"/>
</dbReference>
<evidence type="ECO:0000313" key="5">
    <source>
        <dbReference type="Proteomes" id="UP001165289"/>
    </source>
</evidence>
<dbReference type="SUPFAM" id="SSF54001">
    <property type="entry name" value="Cysteine proteinases"/>
    <property type="match status" value="1"/>
</dbReference>
<reference evidence="4 5" key="1">
    <citation type="journal article" date="2023" name="BMC Biol.">
        <title>The compact genome of the sponge Oopsacas minuta (Hexactinellida) is lacking key metazoan core genes.</title>
        <authorList>
            <person name="Santini S."/>
            <person name="Schenkelaars Q."/>
            <person name="Jourda C."/>
            <person name="Duchesne M."/>
            <person name="Belahbib H."/>
            <person name="Rocher C."/>
            <person name="Selva M."/>
            <person name="Riesgo A."/>
            <person name="Vervoort M."/>
            <person name="Leys S.P."/>
            <person name="Kodjabachian L."/>
            <person name="Le Bivic A."/>
            <person name="Borchiellini C."/>
            <person name="Claverie J.M."/>
            <person name="Renard E."/>
        </authorList>
    </citation>
    <scope>NUCLEOTIDE SEQUENCE [LARGE SCALE GENOMIC DNA]</scope>
    <source>
        <strain evidence="4">SPO-2</strain>
    </source>
</reference>
<comment type="caution">
    <text evidence="1">Lacks conserved residue(s) required for the propagation of feature annotation.</text>
</comment>
<proteinExistence type="predicted"/>
<dbReference type="PANTHER" id="PTHR46298">
    <property type="entry name" value="ANDROGLOBIN"/>
    <property type="match status" value="1"/>
</dbReference>
<gene>
    <name evidence="4" type="ORF">LOD99_4234</name>
</gene>
<evidence type="ECO:0000256" key="1">
    <source>
        <dbReference type="PROSITE-ProRule" id="PRU00239"/>
    </source>
</evidence>
<feature type="domain" description="Calpain catalytic" evidence="3">
    <location>
        <begin position="43"/>
        <end position="241"/>
    </location>
</feature>
<dbReference type="InterPro" id="IPR038765">
    <property type="entry name" value="Papain-like_cys_pep_sf"/>
</dbReference>
<sequence>MNIWPEWTDAEDAKGKGGRGAPSVFEDSESFELPADMARVCEQWKRPSGLMVAGEGSEEPPTPVIVEAETIPIIDLVTPNLHLFPLSELIRWIVCQLHALWQQRDVFLISPTNPGADPVQWRPWEHIFPQNKGTPVLSPNGKYTVRLFWLNSWRRITIDDLMPVDLDGRLLLPSSTNRCELWPALLSKAIIKVASLDYNSPSSRGDFGEASIVYLLTGWCPQKINTSDLKNRDQIWPLLLRALRLWKPPSEKRTKSPVLSPDKQEPSGVESNSSRASMKGKPPAKGSATKGDSKKTASRMGGPGKKTTADVTDKLEQLEKFSKLNPDGEPEHPTTCLLFATFKSSSECVGSFEVKRNAETSAFLKGNQIPPNQAHPLQLMEVRDRPLKPPDTPPPYPPKMFPRYPGHRHRRENPFDDRLPPPSPPKEPRFIRLESVLTGTWQQAEKEVVNQPLLISLLEKVRESERSKDRAGKRLSIDISSMTETDEIQSERMNMWIEFEEFLRLFTVIYIFYRPDVFPYDEKFEKLSPQVMKGGMRAPSGSNSRTPLNPHKSTVLNQFFIDSVSESKLLYVDSSRPIHILISLSSFVNWKTKPQGSLLFQKRTKVILHPTTIRFTESVQRLGPPTVEKQEVLETKEAWLRIIPYNWRVQGDGRPLHIIQTSAVNSYLLSLPPGRYVYKLLTHSPIGMVLTIRSHSRFRIVEEEELLSLLTGTPAAFKALSKKMFDHIFEVALPKLRDVDEFSRVLLNGELAPLQDHYSEMCQALFDSMTSRKEQLCLISSKYLLCKIFLLKTFHLLDPNIQIDTSKSYKNMSDCERAEIKKFTEKEIQKITKLQFYYRVHRRSRMKQLYTSGSKENDEFISDITDAFSPLKENLLNAWESRLYQVCEEFPECRAMLRLDGPHEMKVYTQTYEGLTDLQNEKWALLFRNIFQLNQPNFLSFLLFSKGSCKEKESS</sequence>
<dbReference type="PROSITE" id="PS50203">
    <property type="entry name" value="CALPAIN_CAT"/>
    <property type="match status" value="1"/>
</dbReference>
<dbReference type="InterPro" id="IPR001300">
    <property type="entry name" value="Peptidase_C2_calpain_cat"/>
</dbReference>
<evidence type="ECO:0000313" key="4">
    <source>
        <dbReference type="EMBL" id="KAI6652848.1"/>
    </source>
</evidence>
<dbReference type="GO" id="GO:0006508">
    <property type="term" value="P:proteolysis"/>
    <property type="evidence" value="ECO:0007669"/>
    <property type="project" value="InterPro"/>
</dbReference>
<feature type="region of interest" description="Disordered" evidence="2">
    <location>
        <begin position="251"/>
        <end position="312"/>
    </location>
</feature>
<accession>A0AAV7JV82</accession>
<dbReference type="Pfam" id="PF22068">
    <property type="entry name" value="Androglobin_II"/>
    <property type="match status" value="1"/>
</dbReference>
<dbReference type="SMART" id="SM00230">
    <property type="entry name" value="CysPc"/>
    <property type="match status" value="1"/>
</dbReference>
<feature type="region of interest" description="Disordered" evidence="2">
    <location>
        <begin position="388"/>
        <end position="427"/>
    </location>
</feature>
<dbReference type="AlphaFoldDB" id="A0AAV7JV82"/>
<feature type="region of interest" description="Disordered" evidence="2">
    <location>
        <begin position="1"/>
        <end position="21"/>
    </location>
</feature>
<comment type="caution">
    <text evidence="4">The sequence shown here is derived from an EMBL/GenBank/DDBJ whole genome shotgun (WGS) entry which is preliminary data.</text>
</comment>
<dbReference type="EMBL" id="JAKMXF010000297">
    <property type="protein sequence ID" value="KAI6652848.1"/>
    <property type="molecule type" value="Genomic_DNA"/>
</dbReference>